<dbReference type="SUPFAM" id="SSF46785">
    <property type="entry name" value="Winged helix' DNA-binding domain"/>
    <property type="match status" value="1"/>
</dbReference>
<dbReference type="EMBL" id="FMJB01000066">
    <property type="protein sequence ID" value="SCM69812.1"/>
    <property type="molecule type" value="Genomic_DNA"/>
</dbReference>
<gene>
    <name evidence="6" type="ORF">KARMA_4055</name>
</gene>
<dbReference type="Pfam" id="PF00126">
    <property type="entry name" value="HTH_1"/>
    <property type="match status" value="1"/>
</dbReference>
<keyword evidence="2" id="KW-0805">Transcription regulation</keyword>
<keyword evidence="7" id="KW-1185">Reference proteome</keyword>
<evidence type="ECO:0000259" key="5">
    <source>
        <dbReference type="PROSITE" id="PS50931"/>
    </source>
</evidence>
<dbReference type="RefSeq" id="WP_072709855.1">
    <property type="nucleotide sequence ID" value="NZ_FMJB01000066.1"/>
</dbReference>
<reference evidence="7" key="1">
    <citation type="submission" date="2016-09" db="EMBL/GenBank/DDBJ databases">
        <authorList>
            <person name="Wibberg D."/>
        </authorList>
    </citation>
    <scope>NUCLEOTIDE SEQUENCE [LARGE SCALE GENOMIC DNA]</scope>
</reference>
<evidence type="ECO:0000313" key="7">
    <source>
        <dbReference type="Proteomes" id="UP000184085"/>
    </source>
</evidence>
<evidence type="ECO:0000256" key="4">
    <source>
        <dbReference type="ARBA" id="ARBA00023163"/>
    </source>
</evidence>
<dbReference type="PANTHER" id="PTHR30579">
    <property type="entry name" value="TRANSCRIPTIONAL REGULATOR"/>
    <property type="match status" value="1"/>
</dbReference>
<dbReference type="GO" id="GO:0003700">
    <property type="term" value="F:DNA-binding transcription factor activity"/>
    <property type="evidence" value="ECO:0007669"/>
    <property type="project" value="InterPro"/>
</dbReference>
<name>A0A1M4N4J0_9RHOB</name>
<feature type="domain" description="HTH lysR-type" evidence="5">
    <location>
        <begin position="1"/>
        <end position="59"/>
    </location>
</feature>
<proteinExistence type="inferred from homology"/>
<dbReference type="Gene3D" id="1.10.10.10">
    <property type="entry name" value="Winged helix-like DNA-binding domain superfamily/Winged helix DNA-binding domain"/>
    <property type="match status" value="1"/>
</dbReference>
<evidence type="ECO:0000256" key="2">
    <source>
        <dbReference type="ARBA" id="ARBA00023015"/>
    </source>
</evidence>
<dbReference type="InterPro" id="IPR050176">
    <property type="entry name" value="LTTR"/>
</dbReference>
<keyword evidence="4" id="KW-0804">Transcription</keyword>
<dbReference type="InterPro" id="IPR036390">
    <property type="entry name" value="WH_DNA-bd_sf"/>
</dbReference>
<protein>
    <recommendedName>
        <fullName evidence="5">HTH lysR-type domain-containing protein</fullName>
    </recommendedName>
</protein>
<keyword evidence="3" id="KW-0238">DNA-binding</keyword>
<dbReference type="PROSITE" id="PS50931">
    <property type="entry name" value="HTH_LYSR"/>
    <property type="match status" value="1"/>
</dbReference>
<sequence>MENWNDLRICLALHRFGTMSAAASYIGANVATVSRRIHKLSEEMGQPLFTKKGVIWTATPFAMHFISWAEQTEWRLADLSEKQNADITSVTVRLDETTRGSVAMSGISALAAERPDLNVTFTTLDGASRGGDIQCALSCNALEDMDLMQVPVGHVRRAVWCGANFQKDLRGWVKVGSAKRDERLHAALHQAFGAPTVVTEDVSGVMDIVRKNPLVVVLPVDLALSQRGLRLVDSFPVIEDEVYLYLPTIRENEQLGQDLIAATRKSLCTEDNALVLPRLALAAVS</sequence>
<dbReference type="InterPro" id="IPR036388">
    <property type="entry name" value="WH-like_DNA-bd_sf"/>
</dbReference>
<evidence type="ECO:0000313" key="6">
    <source>
        <dbReference type="EMBL" id="SCM69812.1"/>
    </source>
</evidence>
<dbReference type="GO" id="GO:0003677">
    <property type="term" value="F:DNA binding"/>
    <property type="evidence" value="ECO:0007669"/>
    <property type="project" value="UniProtKB-KW"/>
</dbReference>
<evidence type="ECO:0000256" key="3">
    <source>
        <dbReference type="ARBA" id="ARBA00023125"/>
    </source>
</evidence>
<dbReference type="Proteomes" id="UP000184085">
    <property type="component" value="Unassembled WGS sequence"/>
</dbReference>
<organism evidence="6 7">
    <name type="scientific">Donghicola eburneus</name>
    <dbReference type="NCBI Taxonomy" id="393278"/>
    <lineage>
        <taxon>Bacteria</taxon>
        <taxon>Pseudomonadati</taxon>
        <taxon>Pseudomonadota</taxon>
        <taxon>Alphaproteobacteria</taxon>
        <taxon>Rhodobacterales</taxon>
        <taxon>Roseobacteraceae</taxon>
        <taxon>Donghicola</taxon>
    </lineage>
</organism>
<accession>A0A1M4N4J0</accession>
<dbReference type="AlphaFoldDB" id="A0A1M4N4J0"/>
<dbReference type="InterPro" id="IPR000847">
    <property type="entry name" value="LysR_HTH_N"/>
</dbReference>
<dbReference type="PANTHER" id="PTHR30579:SF2">
    <property type="entry name" value="HTH-TYPE TRANSCRIPTIONAL REGULATOR ARGP"/>
    <property type="match status" value="1"/>
</dbReference>
<comment type="similarity">
    <text evidence="1">Belongs to the LysR transcriptional regulatory family.</text>
</comment>
<evidence type="ECO:0000256" key="1">
    <source>
        <dbReference type="ARBA" id="ARBA00009437"/>
    </source>
</evidence>